<dbReference type="PANTHER" id="PTHR33747:SF1">
    <property type="entry name" value="ADENYLATE CYCLASE-ASSOCIATED CAP C-TERMINAL DOMAIN-CONTAINING PROTEIN"/>
    <property type="match status" value="1"/>
</dbReference>
<dbReference type="SUPFAM" id="SSF54427">
    <property type="entry name" value="NTF2-like"/>
    <property type="match status" value="1"/>
</dbReference>
<dbReference type="PANTHER" id="PTHR33747">
    <property type="entry name" value="UPF0225 PROTEIN SCO1677"/>
    <property type="match status" value="1"/>
</dbReference>
<evidence type="ECO:0000313" key="3">
    <source>
        <dbReference type="Proteomes" id="UP001617427"/>
    </source>
</evidence>
<gene>
    <name evidence="2" type="ORF">ACIPEN_08540</name>
</gene>
<feature type="domain" description="YchJ-like middle NTF2-like" evidence="1">
    <location>
        <begin position="36"/>
        <end position="135"/>
    </location>
</feature>
<dbReference type="InterPro" id="IPR032710">
    <property type="entry name" value="NTF2-like_dom_sf"/>
</dbReference>
<sequence>MGDKNDKAAGGPCPCGKGAFATCCGRFISGAEIPATAELLMRSRYSAYALRNEAYLRTTWFPDTLPEEELTSETDVNWIGLDIKKQTHTAGTDEATVEFVARFKVGGKAHRMHEISNFVRQPDAQGTPRWYYVDGSFPGDA</sequence>
<accession>A0ABW8EY85</accession>
<evidence type="ECO:0000313" key="2">
    <source>
        <dbReference type="EMBL" id="MFJ3045863.1"/>
    </source>
</evidence>
<comment type="caution">
    <text evidence="2">The sequence shown here is derived from an EMBL/GenBank/DDBJ whole genome shotgun (WGS) entry which is preliminary data.</text>
</comment>
<proteinExistence type="predicted"/>
<protein>
    <submittedName>
        <fullName evidence="2">YchJ family protein</fullName>
    </submittedName>
</protein>
<dbReference type="Proteomes" id="UP001617427">
    <property type="component" value="Unassembled WGS sequence"/>
</dbReference>
<dbReference type="Gene3D" id="3.10.450.50">
    <property type="match status" value="1"/>
</dbReference>
<organism evidence="2 3">
    <name type="scientific">Herbaspirillum chlorophenolicum</name>
    <dbReference type="NCBI Taxonomy" id="211589"/>
    <lineage>
        <taxon>Bacteria</taxon>
        <taxon>Pseudomonadati</taxon>
        <taxon>Pseudomonadota</taxon>
        <taxon>Betaproteobacteria</taxon>
        <taxon>Burkholderiales</taxon>
        <taxon>Oxalobacteraceae</taxon>
        <taxon>Herbaspirillum</taxon>
    </lineage>
</organism>
<name>A0ABW8EY85_9BURK</name>
<reference evidence="2 3" key="1">
    <citation type="submission" date="2024-10" db="EMBL/GenBank/DDBJ databases">
        <title>The Natural Products Discovery Center: Release of the First 8490 Sequenced Strains for Exploring Actinobacteria Biosynthetic Diversity.</title>
        <authorList>
            <person name="Kalkreuter E."/>
            <person name="Kautsar S.A."/>
            <person name="Yang D."/>
            <person name="Bader C.D."/>
            <person name="Teijaro C.N."/>
            <person name="Fluegel L."/>
            <person name="Davis C.M."/>
            <person name="Simpson J.R."/>
            <person name="Lauterbach L."/>
            <person name="Steele A.D."/>
            <person name="Gui C."/>
            <person name="Meng S."/>
            <person name="Li G."/>
            <person name="Viehrig K."/>
            <person name="Ye F."/>
            <person name="Su P."/>
            <person name="Kiefer A.F."/>
            <person name="Nichols A."/>
            <person name="Cepeda A.J."/>
            <person name="Yan W."/>
            <person name="Fan B."/>
            <person name="Jiang Y."/>
            <person name="Adhikari A."/>
            <person name="Zheng C.-J."/>
            <person name="Schuster L."/>
            <person name="Cowan T.M."/>
            <person name="Smanski M.J."/>
            <person name="Chevrette M.G."/>
            <person name="De Carvalho L.P.S."/>
            <person name="Shen B."/>
        </authorList>
    </citation>
    <scope>NUCLEOTIDE SEQUENCE [LARGE SCALE GENOMIC DNA]</scope>
    <source>
        <strain evidence="2 3">NPDC087045</strain>
    </source>
</reference>
<dbReference type="RefSeq" id="WP_402699694.1">
    <property type="nucleotide sequence ID" value="NZ_JBIUZV010000004.1"/>
</dbReference>
<dbReference type="InterPro" id="IPR048469">
    <property type="entry name" value="YchJ-like_M"/>
</dbReference>
<dbReference type="EMBL" id="JBIUZV010000004">
    <property type="protein sequence ID" value="MFJ3045863.1"/>
    <property type="molecule type" value="Genomic_DNA"/>
</dbReference>
<keyword evidence="3" id="KW-1185">Reference proteome</keyword>
<dbReference type="Pfam" id="PF17775">
    <property type="entry name" value="YchJ_M-like"/>
    <property type="match status" value="1"/>
</dbReference>
<evidence type="ECO:0000259" key="1">
    <source>
        <dbReference type="Pfam" id="PF17775"/>
    </source>
</evidence>